<dbReference type="InterPro" id="IPR012944">
    <property type="entry name" value="SusD_RagB_dom"/>
</dbReference>
<gene>
    <name evidence="9" type="ORF">BatF92_43540</name>
</gene>
<feature type="domain" description="RagB/SusD" evidence="7">
    <location>
        <begin position="322"/>
        <end position="481"/>
    </location>
</feature>
<organism evidence="9 10">
    <name type="scientific">Bacteroides thetaiotaomicron</name>
    <dbReference type="NCBI Taxonomy" id="818"/>
    <lineage>
        <taxon>Bacteria</taxon>
        <taxon>Pseudomonadati</taxon>
        <taxon>Bacteroidota</taxon>
        <taxon>Bacteroidia</taxon>
        <taxon>Bacteroidales</taxon>
        <taxon>Bacteroidaceae</taxon>
        <taxon>Bacteroides</taxon>
    </lineage>
</organism>
<dbReference type="Gene3D" id="1.25.40.390">
    <property type="match status" value="1"/>
</dbReference>
<evidence type="ECO:0000313" key="10">
    <source>
        <dbReference type="Proteomes" id="UP000500882"/>
    </source>
</evidence>
<evidence type="ECO:0000256" key="5">
    <source>
        <dbReference type="ARBA" id="ARBA00023237"/>
    </source>
</evidence>
<dbReference type="GO" id="GO:0009279">
    <property type="term" value="C:cell outer membrane"/>
    <property type="evidence" value="ECO:0007669"/>
    <property type="project" value="UniProtKB-SubCell"/>
</dbReference>
<protein>
    <recommendedName>
        <fullName evidence="11">RagB/SusD family nutrient uptake outer membrane protein</fullName>
    </recommendedName>
</protein>
<accession>A0A679HU56</accession>
<evidence type="ECO:0000259" key="8">
    <source>
        <dbReference type="Pfam" id="PF14322"/>
    </source>
</evidence>
<dbReference type="Pfam" id="PF14322">
    <property type="entry name" value="SusD-like_3"/>
    <property type="match status" value="1"/>
</dbReference>
<evidence type="ECO:0000256" key="6">
    <source>
        <dbReference type="SAM" id="SignalP"/>
    </source>
</evidence>
<evidence type="ECO:0000256" key="4">
    <source>
        <dbReference type="ARBA" id="ARBA00023136"/>
    </source>
</evidence>
<dbReference type="InterPro" id="IPR011990">
    <property type="entry name" value="TPR-like_helical_dom_sf"/>
</dbReference>
<comment type="similarity">
    <text evidence="2">Belongs to the SusD family.</text>
</comment>
<dbReference type="Proteomes" id="UP000500882">
    <property type="component" value="Chromosome"/>
</dbReference>
<feature type="signal peptide" evidence="6">
    <location>
        <begin position="1"/>
        <end position="26"/>
    </location>
</feature>
<evidence type="ECO:0000256" key="2">
    <source>
        <dbReference type="ARBA" id="ARBA00006275"/>
    </source>
</evidence>
<evidence type="ECO:0008006" key="11">
    <source>
        <dbReference type="Google" id="ProtNLM"/>
    </source>
</evidence>
<reference evidence="9 10" key="1">
    <citation type="submission" date="2020-02" db="EMBL/GenBank/DDBJ databases">
        <title>Whole-genome sequencing and comparative analysis of the genomes of Bacteroides thetaiotaomicron and Escherichia coli isolated from a healthy resident in Vietnam.</title>
        <authorList>
            <person name="Mohsin M."/>
            <person name="Tanaka K."/>
            <person name="Kawahara R."/>
            <person name="Kondo S."/>
            <person name="Noguchi H."/>
            <person name="Motooka D."/>
            <person name="Nakamura S."/>
            <person name="Khong D.T."/>
            <person name="Nguyen T.N."/>
            <person name="Tran H.T."/>
            <person name="Yamamoto Y."/>
        </authorList>
    </citation>
    <scope>NUCLEOTIDE SEQUENCE [LARGE SCALE GENOMIC DNA]</scope>
    <source>
        <strain evidence="9 10">F9-2</strain>
    </source>
</reference>
<keyword evidence="5" id="KW-0998">Cell outer membrane</keyword>
<dbReference type="PROSITE" id="PS51257">
    <property type="entry name" value="PROKAR_LIPOPROTEIN"/>
    <property type="match status" value="1"/>
</dbReference>
<evidence type="ECO:0000256" key="3">
    <source>
        <dbReference type="ARBA" id="ARBA00022729"/>
    </source>
</evidence>
<dbReference type="EMBL" id="AP022660">
    <property type="protein sequence ID" value="BCA52412.1"/>
    <property type="molecule type" value="Genomic_DNA"/>
</dbReference>
<feature type="domain" description="SusD-like N-terminal" evidence="8">
    <location>
        <begin position="26"/>
        <end position="228"/>
    </location>
</feature>
<keyword evidence="3 6" id="KW-0732">Signal</keyword>
<dbReference type="SUPFAM" id="SSF48452">
    <property type="entry name" value="TPR-like"/>
    <property type="match status" value="1"/>
</dbReference>
<sequence>MMKKKHILLSAVLPAIILLASSCSNYLDELPDNRTDLNTEQAIAKLLVSAYPITSFAMIGEMTSDNTDNNGGTWTSYNLLQEQLATWKNATEIENDSPEALWEDCYLAVATCNQALKAIEKMGNPASLNPQKGEALLCRAYAHFILVNVFCQHYSETNSTKDLGVFYATEPETTVLPSYERLSVAETYKRINKDIEEGLPLIDDAAYEVPKYHFNKKAAYAFACRFNLYYRNYDKVIEYAEKVLTSNPSAMLRDWQKAGKLSGNGAIRSNEFVSERNKATLLVIACRSSWAYIHGPYHVGEKYTHNNKISTTESCQANGPWGDKDTYYYDIPEFQGTTKVIMNKMYSYFEMSDPVNGIGYNHIMYPAFTTDEILLCRAEAYAMKKDFDKATEDLSIWLHAFTKSEKTIDRASISKFYGDMKYYTPEDPTPKKELHPDFTIESGEQENFIQAILHMRRILTMHEGLRWFDVKRYGIEIYRRTVYNGEITVNDKMPANDKRRAIQIPQDVINAGMEANPR</sequence>
<name>A0A679HU56_BACT4</name>
<dbReference type="Pfam" id="PF07980">
    <property type="entry name" value="SusD_RagB"/>
    <property type="match status" value="1"/>
</dbReference>
<evidence type="ECO:0000256" key="1">
    <source>
        <dbReference type="ARBA" id="ARBA00004442"/>
    </source>
</evidence>
<keyword evidence="4" id="KW-0472">Membrane</keyword>
<evidence type="ECO:0000259" key="7">
    <source>
        <dbReference type="Pfam" id="PF07980"/>
    </source>
</evidence>
<proteinExistence type="inferred from homology"/>
<evidence type="ECO:0000313" key="9">
    <source>
        <dbReference type="EMBL" id="BCA52412.1"/>
    </source>
</evidence>
<dbReference type="AlphaFoldDB" id="A0A679HU56"/>
<dbReference type="InterPro" id="IPR033985">
    <property type="entry name" value="SusD-like_N"/>
</dbReference>
<feature type="chain" id="PRO_5025647648" description="RagB/SusD family nutrient uptake outer membrane protein" evidence="6">
    <location>
        <begin position="27"/>
        <end position="518"/>
    </location>
</feature>
<comment type="subcellular location">
    <subcellularLocation>
        <location evidence="1">Cell outer membrane</location>
    </subcellularLocation>
</comment>